<feature type="transmembrane region" description="Helical" evidence="8">
    <location>
        <begin position="159"/>
        <end position="182"/>
    </location>
</feature>
<evidence type="ECO:0000313" key="10">
    <source>
        <dbReference type="EMBL" id="KAF0729039.1"/>
    </source>
</evidence>
<gene>
    <name evidence="10" type="ORF">Ae201684_013338</name>
</gene>
<dbReference type="InterPro" id="IPR051681">
    <property type="entry name" value="Ser/Thr_Kinases-Pseudokinases"/>
</dbReference>
<keyword evidence="1 7" id="KW-0723">Serine/threonine-protein kinase</keyword>
<dbReference type="GO" id="GO:0005524">
    <property type="term" value="F:ATP binding"/>
    <property type="evidence" value="ECO:0007669"/>
    <property type="project" value="UniProtKB-UniRule"/>
</dbReference>
<evidence type="ECO:0000256" key="6">
    <source>
        <dbReference type="PROSITE-ProRule" id="PRU10141"/>
    </source>
</evidence>
<comment type="similarity">
    <text evidence="7">Belongs to the protein kinase superfamily.</text>
</comment>
<dbReference type="InterPro" id="IPR001611">
    <property type="entry name" value="Leu-rich_rpt"/>
</dbReference>
<keyword evidence="1 7" id="KW-0418">Kinase</keyword>
<dbReference type="PROSITE" id="PS51450">
    <property type="entry name" value="LRR"/>
    <property type="match status" value="1"/>
</dbReference>
<dbReference type="GO" id="GO:0004674">
    <property type="term" value="F:protein serine/threonine kinase activity"/>
    <property type="evidence" value="ECO:0007669"/>
    <property type="project" value="UniProtKB-KW"/>
</dbReference>
<dbReference type="VEuPathDB" id="FungiDB:AeMF1_007488"/>
<dbReference type="PROSITE" id="PS50011">
    <property type="entry name" value="PROTEIN_KINASE_DOM"/>
    <property type="match status" value="1"/>
</dbReference>
<dbReference type="Gene3D" id="3.80.10.10">
    <property type="entry name" value="Ribonuclease Inhibitor"/>
    <property type="match status" value="1"/>
</dbReference>
<sequence>MNSKLTSIPTDLPSSLTKLQLDSNPISTVPKLPPTLTFLSMANTTITNWENMDFSNLTYLDISSTPLKTINNVTFSSKLTSLNLTNLKLESWVMTQDTFNVVNRISIPIGVDVPNVTLDLNESTCQDTTRRYVLSSLCSAKFRTCNICIQQGPSKTTKAIPAIIGATAGSVVVIGILVWVVVRRRNRRRRDVESPNKSYTTLSDSRDLDMKDLAIYRIDKKDLHLEDFLGSGAFANVWRGSFQGEYVAVKALHDHRVALEQVQAFVDEIALLGKFDSPCVVRLIGAAWTRPANLKCIMEFMDCGDLRDYLVHQSSQDFPWSAKMQHIYNIIEGLVYLHSLNIIHRDIKSRNILLDSTKGTKLTDFGISKEDIQATMTVGVGTFRWMAPEVIQSQYYTTAADVYSFGVVLSEFSTHHLPYEDLTNPSNGQPLGDTTIIVKVVAGQLQPTFAGDCPEKILDLAQKCMALDPNDRPNATQVARTVLTLLERHSAPGYLC</sequence>
<keyword evidence="8" id="KW-0812">Transmembrane</keyword>
<dbReference type="SUPFAM" id="SSF56112">
    <property type="entry name" value="Protein kinase-like (PK-like)"/>
    <property type="match status" value="1"/>
</dbReference>
<comment type="caution">
    <text evidence="10">The sequence shown here is derived from an EMBL/GenBank/DDBJ whole genome shotgun (WGS) entry which is preliminary data.</text>
</comment>
<evidence type="ECO:0000259" key="9">
    <source>
        <dbReference type="PROSITE" id="PS50011"/>
    </source>
</evidence>
<evidence type="ECO:0000256" key="3">
    <source>
        <dbReference type="ARBA" id="ARBA00022737"/>
    </source>
</evidence>
<dbReference type="InterPro" id="IPR001245">
    <property type="entry name" value="Ser-Thr/Tyr_kinase_cat_dom"/>
</dbReference>
<keyword evidence="8" id="KW-0472">Membrane</keyword>
<dbReference type="PROSITE" id="PS00107">
    <property type="entry name" value="PROTEIN_KINASE_ATP"/>
    <property type="match status" value="1"/>
</dbReference>
<accession>A0A6G0WNV0</accession>
<dbReference type="Pfam" id="PF00069">
    <property type="entry name" value="Pkinase"/>
    <property type="match status" value="1"/>
</dbReference>
<feature type="domain" description="Protein kinase" evidence="9">
    <location>
        <begin position="223"/>
        <end position="486"/>
    </location>
</feature>
<evidence type="ECO:0000256" key="1">
    <source>
        <dbReference type="ARBA" id="ARBA00022527"/>
    </source>
</evidence>
<keyword evidence="3" id="KW-0677">Repeat</keyword>
<dbReference type="CDD" id="cd13999">
    <property type="entry name" value="STKc_MAP3K-like"/>
    <property type="match status" value="1"/>
</dbReference>
<dbReference type="SUPFAM" id="SSF52058">
    <property type="entry name" value="L domain-like"/>
    <property type="match status" value="1"/>
</dbReference>
<dbReference type="PRINTS" id="PR00109">
    <property type="entry name" value="TYRKINASE"/>
</dbReference>
<dbReference type="InterPro" id="IPR032675">
    <property type="entry name" value="LRR_dom_sf"/>
</dbReference>
<name>A0A6G0WNV0_9STRA</name>
<dbReference type="Gene3D" id="3.30.200.20">
    <property type="entry name" value="Phosphorylase Kinase, domain 1"/>
    <property type="match status" value="1"/>
</dbReference>
<organism evidence="10 11">
    <name type="scientific">Aphanomyces euteiches</name>
    <dbReference type="NCBI Taxonomy" id="100861"/>
    <lineage>
        <taxon>Eukaryota</taxon>
        <taxon>Sar</taxon>
        <taxon>Stramenopiles</taxon>
        <taxon>Oomycota</taxon>
        <taxon>Saprolegniomycetes</taxon>
        <taxon>Saprolegniales</taxon>
        <taxon>Verrucalvaceae</taxon>
        <taxon>Aphanomyces</taxon>
    </lineage>
</organism>
<dbReference type="PROSITE" id="PS00108">
    <property type="entry name" value="PROTEIN_KINASE_ST"/>
    <property type="match status" value="1"/>
</dbReference>
<dbReference type="Proteomes" id="UP000481153">
    <property type="component" value="Unassembled WGS sequence"/>
</dbReference>
<evidence type="ECO:0000256" key="4">
    <source>
        <dbReference type="ARBA" id="ARBA00022741"/>
    </source>
</evidence>
<dbReference type="SMART" id="SM00220">
    <property type="entry name" value="S_TKc"/>
    <property type="match status" value="1"/>
</dbReference>
<evidence type="ECO:0000313" key="11">
    <source>
        <dbReference type="Proteomes" id="UP000481153"/>
    </source>
</evidence>
<dbReference type="InterPro" id="IPR017441">
    <property type="entry name" value="Protein_kinase_ATP_BS"/>
</dbReference>
<reference evidence="10 11" key="1">
    <citation type="submission" date="2019-07" db="EMBL/GenBank/DDBJ databases">
        <title>Genomics analysis of Aphanomyces spp. identifies a new class of oomycete effector associated with host adaptation.</title>
        <authorList>
            <person name="Gaulin E."/>
        </authorList>
    </citation>
    <scope>NUCLEOTIDE SEQUENCE [LARGE SCALE GENOMIC DNA]</scope>
    <source>
        <strain evidence="10 11">ATCC 201684</strain>
    </source>
</reference>
<keyword evidence="8" id="KW-1133">Transmembrane helix</keyword>
<keyword evidence="4 6" id="KW-0547">Nucleotide-binding</keyword>
<dbReference type="PANTHER" id="PTHR44329:SF214">
    <property type="entry name" value="PROTEIN KINASE DOMAIN-CONTAINING PROTEIN"/>
    <property type="match status" value="1"/>
</dbReference>
<keyword evidence="2" id="KW-0433">Leucine-rich repeat</keyword>
<evidence type="ECO:0000256" key="8">
    <source>
        <dbReference type="SAM" id="Phobius"/>
    </source>
</evidence>
<protein>
    <recommendedName>
        <fullName evidence="9">Protein kinase domain-containing protein</fullName>
    </recommendedName>
</protein>
<evidence type="ECO:0000256" key="5">
    <source>
        <dbReference type="ARBA" id="ARBA00022840"/>
    </source>
</evidence>
<dbReference type="InterPro" id="IPR008271">
    <property type="entry name" value="Ser/Thr_kinase_AS"/>
</dbReference>
<keyword evidence="11" id="KW-1185">Reference proteome</keyword>
<evidence type="ECO:0000256" key="7">
    <source>
        <dbReference type="RuleBase" id="RU000304"/>
    </source>
</evidence>
<dbReference type="Gene3D" id="1.10.510.10">
    <property type="entry name" value="Transferase(Phosphotransferase) domain 1"/>
    <property type="match status" value="1"/>
</dbReference>
<feature type="binding site" evidence="6">
    <location>
        <position position="250"/>
    </location>
    <ligand>
        <name>ATP</name>
        <dbReference type="ChEBI" id="CHEBI:30616"/>
    </ligand>
</feature>
<keyword evidence="5 6" id="KW-0067">ATP-binding</keyword>
<dbReference type="EMBL" id="VJMJ01000170">
    <property type="protein sequence ID" value="KAF0729039.1"/>
    <property type="molecule type" value="Genomic_DNA"/>
</dbReference>
<dbReference type="PANTHER" id="PTHR44329">
    <property type="entry name" value="SERINE/THREONINE-PROTEIN KINASE TNNI3K-RELATED"/>
    <property type="match status" value="1"/>
</dbReference>
<evidence type="ECO:0000256" key="2">
    <source>
        <dbReference type="ARBA" id="ARBA00022614"/>
    </source>
</evidence>
<dbReference type="InterPro" id="IPR011009">
    <property type="entry name" value="Kinase-like_dom_sf"/>
</dbReference>
<proteinExistence type="inferred from homology"/>
<keyword evidence="1 7" id="KW-0808">Transferase</keyword>
<dbReference type="InterPro" id="IPR000719">
    <property type="entry name" value="Prot_kinase_dom"/>
</dbReference>
<dbReference type="AlphaFoldDB" id="A0A6G0WNV0"/>